<proteinExistence type="predicted"/>
<evidence type="ECO:0000313" key="2">
    <source>
        <dbReference type="EMBL" id="REF36164.1"/>
    </source>
</evidence>
<keyword evidence="1" id="KW-1133">Transmembrane helix</keyword>
<gene>
    <name evidence="2" type="ORF">DFJ64_1564</name>
</gene>
<dbReference type="EMBL" id="QTUC01000001">
    <property type="protein sequence ID" value="REF36164.1"/>
    <property type="molecule type" value="Genomic_DNA"/>
</dbReference>
<dbReference type="Proteomes" id="UP000256485">
    <property type="component" value="Unassembled WGS sequence"/>
</dbReference>
<name>A0A3D9VDC4_THECX</name>
<keyword evidence="1" id="KW-0812">Transmembrane</keyword>
<keyword evidence="1" id="KW-0472">Membrane</keyword>
<dbReference type="OrthoDB" id="3823336at2"/>
<evidence type="ECO:0000313" key="3">
    <source>
        <dbReference type="Proteomes" id="UP000256485"/>
    </source>
</evidence>
<comment type="caution">
    <text evidence="2">The sequence shown here is derived from an EMBL/GenBank/DDBJ whole genome shotgun (WGS) entry which is preliminary data.</text>
</comment>
<accession>A0A3D9VDC4</accession>
<reference evidence="2 3" key="1">
    <citation type="submission" date="2018-08" db="EMBL/GenBank/DDBJ databases">
        <title>Sequencing the genomes of 1000 actinobacteria strains.</title>
        <authorList>
            <person name="Klenk H.-P."/>
        </authorList>
    </citation>
    <scope>NUCLEOTIDE SEQUENCE [LARGE SCALE GENOMIC DNA]</scope>
    <source>
        <strain evidence="2 3">DSM 22891</strain>
    </source>
</reference>
<dbReference type="AlphaFoldDB" id="A0A3D9VDC4"/>
<feature type="transmembrane region" description="Helical" evidence="1">
    <location>
        <begin position="18"/>
        <end position="36"/>
    </location>
</feature>
<protein>
    <submittedName>
        <fullName evidence="2">Uncharacterized protein</fullName>
    </submittedName>
</protein>
<keyword evidence="3" id="KW-1185">Reference proteome</keyword>
<evidence type="ECO:0000256" key="1">
    <source>
        <dbReference type="SAM" id="Phobius"/>
    </source>
</evidence>
<dbReference type="RefSeq" id="WP_115849842.1">
    <property type="nucleotide sequence ID" value="NZ_QTUC01000001.1"/>
</dbReference>
<feature type="transmembrane region" description="Helical" evidence="1">
    <location>
        <begin position="48"/>
        <end position="70"/>
    </location>
</feature>
<organism evidence="2 3">
    <name type="scientific">Thermasporomyces composti</name>
    <dbReference type="NCBI Taxonomy" id="696763"/>
    <lineage>
        <taxon>Bacteria</taxon>
        <taxon>Bacillati</taxon>
        <taxon>Actinomycetota</taxon>
        <taxon>Actinomycetes</taxon>
        <taxon>Propionibacteriales</taxon>
        <taxon>Nocardioidaceae</taxon>
        <taxon>Thermasporomyces</taxon>
    </lineage>
</organism>
<sequence>MSNAGRDRGSFSWKDPRAFLGLILLLSFGAFVSYLSMRANAWEQYLSLYSGVAAVLTGTLGAVLGVLLTYGRVQDAKNEMNHAILERQEIQSRLEGMYSVLADARETLAKVELVLREAGALRHARKNDQTKFVERLGFESETLNQAVASVRDAIPPEAAFVDTSRVHEVDPRLDTLALNAEEVLDEVRARHRYLRRPD</sequence>